<accession>A0ABP0KXN5</accession>
<evidence type="ECO:0008006" key="3">
    <source>
        <dbReference type="Google" id="ProtNLM"/>
    </source>
</evidence>
<comment type="caution">
    <text evidence="1">The sequence shown here is derived from an EMBL/GenBank/DDBJ whole genome shotgun (WGS) entry which is preliminary data.</text>
</comment>
<dbReference type="Proteomes" id="UP001642484">
    <property type="component" value="Unassembled WGS sequence"/>
</dbReference>
<proteinExistence type="predicted"/>
<sequence length="340" mass="37304">FSPLAIMGLSLAASFVFLPPELPAKSGAQASKNIVWDQRPAKLPGGGVTRPFLWFPAPEGTGSRRTVIFFHGNAEDLQLIEADLQQFGQVLKCNLLAVEYPGYGLCSQAKGCQEVSFEGVADVAMHALLYCCHVLEVDPSQIILHGRSLGSAPVLHLAKRAYDLLHWEIGGIVLQCPFISIRQVAADYVGLAGSLLVPSDCYNNMAALSLLCQVPPGCCFVPILILHGELDKVIKPYHGRALLKKAIDLGHPSIEGIFPANATHNHWSLREDLVKPMNTCAAVYRINGSDFRCRAVLYSRGVRHFTTLHILLARFLDKHVEGWHEQANWLTGDGVSFRCF</sequence>
<dbReference type="Gene3D" id="3.40.50.1820">
    <property type="entry name" value="alpha/beta hydrolase"/>
    <property type="match status" value="1"/>
</dbReference>
<dbReference type="InterPro" id="IPR029058">
    <property type="entry name" value="AB_hydrolase_fold"/>
</dbReference>
<dbReference type="PANTHER" id="PTHR12277">
    <property type="entry name" value="ALPHA/BETA HYDROLASE DOMAIN-CONTAINING PROTEIN"/>
    <property type="match status" value="1"/>
</dbReference>
<dbReference type="PANTHER" id="PTHR12277:SF81">
    <property type="entry name" value="PROTEIN ABHD13"/>
    <property type="match status" value="1"/>
</dbReference>
<dbReference type="EMBL" id="CAXAMN010010380">
    <property type="protein sequence ID" value="CAK9031604.1"/>
    <property type="molecule type" value="Genomic_DNA"/>
</dbReference>
<reference evidence="1 2" key="1">
    <citation type="submission" date="2024-02" db="EMBL/GenBank/DDBJ databases">
        <authorList>
            <person name="Chen Y."/>
            <person name="Shah S."/>
            <person name="Dougan E. K."/>
            <person name="Thang M."/>
            <person name="Chan C."/>
        </authorList>
    </citation>
    <scope>NUCLEOTIDE SEQUENCE [LARGE SCALE GENOMIC DNA]</scope>
</reference>
<keyword evidence="2" id="KW-1185">Reference proteome</keyword>
<organism evidence="1 2">
    <name type="scientific">Durusdinium trenchii</name>
    <dbReference type="NCBI Taxonomy" id="1381693"/>
    <lineage>
        <taxon>Eukaryota</taxon>
        <taxon>Sar</taxon>
        <taxon>Alveolata</taxon>
        <taxon>Dinophyceae</taxon>
        <taxon>Suessiales</taxon>
        <taxon>Symbiodiniaceae</taxon>
        <taxon>Durusdinium</taxon>
    </lineage>
</organism>
<gene>
    <name evidence="1" type="ORF">CCMP2556_LOCUS18358</name>
</gene>
<evidence type="ECO:0000313" key="1">
    <source>
        <dbReference type="EMBL" id="CAK9031604.1"/>
    </source>
</evidence>
<dbReference type="SUPFAM" id="SSF53474">
    <property type="entry name" value="alpha/beta-Hydrolases"/>
    <property type="match status" value="1"/>
</dbReference>
<protein>
    <recommendedName>
        <fullName evidence="3">Serine aminopeptidase S33 domain-containing protein</fullName>
    </recommendedName>
</protein>
<name>A0ABP0KXN5_9DINO</name>
<evidence type="ECO:0000313" key="2">
    <source>
        <dbReference type="Proteomes" id="UP001642484"/>
    </source>
</evidence>
<feature type="non-terminal residue" evidence="1">
    <location>
        <position position="1"/>
    </location>
</feature>